<keyword evidence="7" id="KW-0413">Isomerase</keyword>
<dbReference type="InterPro" id="IPR006594">
    <property type="entry name" value="LisH"/>
</dbReference>
<evidence type="ECO:0000313" key="11">
    <source>
        <dbReference type="Proteomes" id="UP000479000"/>
    </source>
</evidence>
<dbReference type="InterPro" id="IPR003593">
    <property type="entry name" value="AAA+_ATPase"/>
</dbReference>
<keyword evidence="6" id="KW-0206">Cytoskeleton</keyword>
<name>A0A6H5GCV3_9HEMI</name>
<dbReference type="GO" id="GO:0005524">
    <property type="term" value="F:ATP binding"/>
    <property type="evidence" value="ECO:0007669"/>
    <property type="project" value="UniProtKB-KW"/>
</dbReference>
<protein>
    <recommendedName>
        <fullName evidence="9">AAA+ ATPase domain-containing protein</fullName>
    </recommendedName>
</protein>
<evidence type="ECO:0000256" key="7">
    <source>
        <dbReference type="ARBA" id="ARBA00023235"/>
    </source>
</evidence>
<dbReference type="InterPro" id="IPR050304">
    <property type="entry name" value="MT-severing_AAA_ATPase"/>
</dbReference>
<keyword evidence="4 8" id="KW-0547">Nucleotide-binding</keyword>
<evidence type="ECO:0000259" key="9">
    <source>
        <dbReference type="SMART" id="SM00382"/>
    </source>
</evidence>
<gene>
    <name evidence="10" type="ORF">NTEN_LOCUS6973</name>
</gene>
<feature type="domain" description="AAA+ ATPase" evidence="9">
    <location>
        <begin position="211"/>
        <end position="347"/>
    </location>
</feature>
<dbReference type="InterPro" id="IPR003959">
    <property type="entry name" value="ATPase_AAA_core"/>
</dbReference>
<dbReference type="SUPFAM" id="SSF52540">
    <property type="entry name" value="P-loop containing nucleoside triphosphate hydrolases"/>
    <property type="match status" value="1"/>
</dbReference>
<evidence type="ECO:0000256" key="8">
    <source>
        <dbReference type="RuleBase" id="RU003651"/>
    </source>
</evidence>
<evidence type="ECO:0000256" key="5">
    <source>
        <dbReference type="ARBA" id="ARBA00022840"/>
    </source>
</evidence>
<organism evidence="10 11">
    <name type="scientific">Nesidiocoris tenuis</name>
    <dbReference type="NCBI Taxonomy" id="355587"/>
    <lineage>
        <taxon>Eukaryota</taxon>
        <taxon>Metazoa</taxon>
        <taxon>Ecdysozoa</taxon>
        <taxon>Arthropoda</taxon>
        <taxon>Hexapoda</taxon>
        <taxon>Insecta</taxon>
        <taxon>Pterygota</taxon>
        <taxon>Neoptera</taxon>
        <taxon>Paraneoptera</taxon>
        <taxon>Hemiptera</taxon>
        <taxon>Heteroptera</taxon>
        <taxon>Panheteroptera</taxon>
        <taxon>Cimicomorpha</taxon>
        <taxon>Miridae</taxon>
        <taxon>Dicyphina</taxon>
        <taxon>Nesidiocoris</taxon>
    </lineage>
</organism>
<dbReference type="PROSITE" id="PS00674">
    <property type="entry name" value="AAA"/>
    <property type="match status" value="1"/>
</dbReference>
<evidence type="ECO:0000313" key="10">
    <source>
        <dbReference type="EMBL" id="CAB0001186.1"/>
    </source>
</evidence>
<dbReference type="Proteomes" id="UP000479000">
    <property type="component" value="Unassembled WGS sequence"/>
</dbReference>
<evidence type="ECO:0000256" key="3">
    <source>
        <dbReference type="ARBA" id="ARBA00022701"/>
    </source>
</evidence>
<comment type="subcellular location">
    <subcellularLocation>
        <location evidence="1">Cytoplasm</location>
        <location evidence="1">Cytoskeleton</location>
        <location evidence="1">Spindle pole</location>
    </subcellularLocation>
</comment>
<dbReference type="GO" id="GO:0000922">
    <property type="term" value="C:spindle pole"/>
    <property type="evidence" value="ECO:0007669"/>
    <property type="project" value="UniProtKB-SubCell"/>
</dbReference>
<dbReference type="PROSITE" id="PS50896">
    <property type="entry name" value="LISH"/>
    <property type="match status" value="1"/>
</dbReference>
<reference evidence="10 11" key="1">
    <citation type="submission" date="2020-02" db="EMBL/GenBank/DDBJ databases">
        <authorList>
            <person name="Ferguson B K."/>
        </authorList>
    </citation>
    <scope>NUCLEOTIDE SEQUENCE [LARGE SCALE GENOMIC DNA]</scope>
</reference>
<dbReference type="GO" id="GO:0005874">
    <property type="term" value="C:microtubule"/>
    <property type="evidence" value="ECO:0007669"/>
    <property type="project" value="UniProtKB-KW"/>
</dbReference>
<dbReference type="PANTHER" id="PTHR23074:SF78">
    <property type="entry name" value="KATANIN P60 ATPASE-CONTAINING SUBUNIT A-LIKE 2"/>
    <property type="match status" value="1"/>
</dbReference>
<evidence type="ECO:0000256" key="6">
    <source>
        <dbReference type="ARBA" id="ARBA00023212"/>
    </source>
</evidence>
<dbReference type="InterPro" id="IPR041569">
    <property type="entry name" value="AAA_lid_3"/>
</dbReference>
<dbReference type="Pfam" id="PF17862">
    <property type="entry name" value="AAA_lid_3"/>
    <property type="match status" value="1"/>
</dbReference>
<keyword evidence="2" id="KW-0963">Cytoplasm</keyword>
<dbReference type="SMART" id="SM00667">
    <property type="entry name" value="LisH"/>
    <property type="match status" value="1"/>
</dbReference>
<dbReference type="FunFam" id="3.40.50.300:FF:000159">
    <property type="entry name" value="Katanin p60 ATPase-containing subunit A1"/>
    <property type="match status" value="1"/>
</dbReference>
<evidence type="ECO:0000256" key="2">
    <source>
        <dbReference type="ARBA" id="ARBA00022490"/>
    </source>
</evidence>
<comment type="similarity">
    <text evidence="8">Belongs to the AAA ATPase family.</text>
</comment>
<keyword evidence="5 8" id="KW-0067">ATP-binding</keyword>
<proteinExistence type="inferred from homology"/>
<dbReference type="InterPro" id="IPR027417">
    <property type="entry name" value="P-loop_NTPase"/>
</dbReference>
<dbReference type="EMBL" id="CADCXU010010437">
    <property type="protein sequence ID" value="CAB0001186.1"/>
    <property type="molecule type" value="Genomic_DNA"/>
</dbReference>
<dbReference type="Gene3D" id="1.10.8.60">
    <property type="match status" value="1"/>
</dbReference>
<dbReference type="GO" id="GO:0016887">
    <property type="term" value="F:ATP hydrolysis activity"/>
    <property type="evidence" value="ECO:0007669"/>
    <property type="project" value="InterPro"/>
</dbReference>
<dbReference type="Gene3D" id="3.40.50.300">
    <property type="entry name" value="P-loop containing nucleotide triphosphate hydrolases"/>
    <property type="match status" value="1"/>
</dbReference>
<accession>A0A6H5GCV3</accession>
<dbReference type="OrthoDB" id="191529at2759"/>
<evidence type="ECO:0000256" key="4">
    <source>
        <dbReference type="ARBA" id="ARBA00022741"/>
    </source>
</evidence>
<dbReference type="Pfam" id="PF00004">
    <property type="entry name" value="AAA"/>
    <property type="match status" value="1"/>
</dbReference>
<keyword evidence="11" id="KW-1185">Reference proteome</keyword>
<dbReference type="GO" id="GO:0016853">
    <property type="term" value="F:isomerase activity"/>
    <property type="evidence" value="ECO:0007669"/>
    <property type="project" value="UniProtKB-KW"/>
</dbReference>
<keyword evidence="3" id="KW-0493">Microtubule</keyword>
<dbReference type="CDD" id="cd19509">
    <property type="entry name" value="RecA-like_VPS4-like"/>
    <property type="match status" value="1"/>
</dbReference>
<dbReference type="SMART" id="SM00382">
    <property type="entry name" value="AAA"/>
    <property type="match status" value="1"/>
</dbReference>
<evidence type="ECO:0000256" key="1">
    <source>
        <dbReference type="ARBA" id="ARBA00004647"/>
    </source>
</evidence>
<dbReference type="AlphaFoldDB" id="A0A6H5GCV3"/>
<sequence length="450" mass="51418">MGTAVRNAEEKVQKERKTNLLVLVREFLAEEGYVDTLRCFESETRLPKEYVLCDNVDLTAVVEDFEAYFFVRFKKYPKISRRLCSKSDVADVKSKEKTKAPRLQKQKSCVDTCVENSSEPEFFRVEPLGKIDSNNKIEAPAIKLWKGLGSFDGYDDEWKTFADIIARDVITKNLNVKWSDVIGLETAKQHLREALVYPTKFPELFRGVTSPWKGLLLYGPSGTGKTLLAKAVATECSTTFFNISASSLISKWRGDSEKLVRVMFELARHQAPSTIFIDELDALASRRDRPSEHEASRRLKSEFLVQLDGLLEASENIFLLTTSNLPWDLDPAILRRLEKKIMVDLPDDASRESLFRAFLPCNVNRYLKTDVDCAELAENSEGYSCADIKLVCKEALMSATRSLIPLLERRDPYGKVQCKEITTDHVLEAFEQVKPVPCHVEKFRNWPYER</sequence>
<dbReference type="PANTHER" id="PTHR23074">
    <property type="entry name" value="AAA DOMAIN-CONTAINING"/>
    <property type="match status" value="1"/>
</dbReference>
<dbReference type="InterPro" id="IPR003960">
    <property type="entry name" value="ATPase_AAA_CS"/>
</dbReference>